<comment type="PTM">
    <text evidence="9">4'-phosphopantetheine is transferred from CoA to a specific serine of apo-ACP by acpS.</text>
</comment>
<evidence type="ECO:0000256" key="7">
    <source>
        <dbReference type="HAMAP-Rule" id="MF_01217"/>
    </source>
</evidence>
<feature type="modified residue" description="O-(pantetheine 4'-phosphoryl)serine" evidence="7">
    <location>
        <position position="36"/>
    </location>
</feature>
<evidence type="ECO:0000256" key="6">
    <source>
        <dbReference type="ARBA" id="ARBA00023160"/>
    </source>
</evidence>
<keyword evidence="3 7" id="KW-0597">Phosphoprotein</keyword>
<dbReference type="GO" id="GO:0000035">
    <property type="term" value="F:acyl binding"/>
    <property type="evidence" value="ECO:0007669"/>
    <property type="project" value="TreeGrafter"/>
</dbReference>
<dbReference type="AlphaFoldDB" id="A0A852TGC8"/>
<evidence type="ECO:0000259" key="10">
    <source>
        <dbReference type="PROSITE" id="PS50075"/>
    </source>
</evidence>
<sequence>MTTFEKLKPIIADQLGVKMENIKMESSFKDDFEADSLDMVDLTMEIEDEFAIEISDKVAATLQTVGDVVTYIQNQRNK</sequence>
<evidence type="ECO:0000256" key="8">
    <source>
        <dbReference type="NCBIfam" id="TIGR00517"/>
    </source>
</evidence>
<keyword evidence="2 7" id="KW-0444">Lipid biosynthesis</keyword>
<evidence type="ECO:0000256" key="9">
    <source>
        <dbReference type="RuleBase" id="RU003545"/>
    </source>
</evidence>
<comment type="function">
    <text evidence="7 9">Carrier of the growing fatty acid chain in fatty acid biosynthesis.</text>
</comment>
<dbReference type="PANTHER" id="PTHR20863:SF76">
    <property type="entry name" value="CARRIER DOMAIN-CONTAINING PROTEIN"/>
    <property type="match status" value="1"/>
</dbReference>
<dbReference type="PANTHER" id="PTHR20863">
    <property type="entry name" value="ACYL CARRIER PROTEIN"/>
    <property type="match status" value="1"/>
</dbReference>
<dbReference type="InterPro" id="IPR009081">
    <property type="entry name" value="PP-bd_ACP"/>
</dbReference>
<evidence type="ECO:0000256" key="2">
    <source>
        <dbReference type="ARBA" id="ARBA00022516"/>
    </source>
</evidence>
<proteinExistence type="inferred from homology"/>
<comment type="pathway">
    <text evidence="7 9">Lipid metabolism; fatty acid biosynthesis.</text>
</comment>
<organism evidence="11 12">
    <name type="scientific">Neobacillus niacini</name>
    <dbReference type="NCBI Taxonomy" id="86668"/>
    <lineage>
        <taxon>Bacteria</taxon>
        <taxon>Bacillati</taxon>
        <taxon>Bacillota</taxon>
        <taxon>Bacilli</taxon>
        <taxon>Bacillales</taxon>
        <taxon>Bacillaceae</taxon>
        <taxon>Neobacillus</taxon>
    </lineage>
</organism>
<evidence type="ECO:0000313" key="11">
    <source>
        <dbReference type="EMBL" id="NYE07179.1"/>
    </source>
</evidence>
<dbReference type="Gene3D" id="1.10.1200.10">
    <property type="entry name" value="ACP-like"/>
    <property type="match status" value="1"/>
</dbReference>
<dbReference type="GO" id="GO:0000036">
    <property type="term" value="F:acyl carrier activity"/>
    <property type="evidence" value="ECO:0007669"/>
    <property type="project" value="UniProtKB-UniRule"/>
</dbReference>
<keyword evidence="7" id="KW-0963">Cytoplasm</keyword>
<protein>
    <recommendedName>
        <fullName evidence="7 8">Acyl carrier protein</fullName>
        <shortName evidence="7">ACP</shortName>
    </recommendedName>
</protein>
<dbReference type="GO" id="GO:0009245">
    <property type="term" value="P:lipid A biosynthetic process"/>
    <property type="evidence" value="ECO:0007669"/>
    <property type="project" value="TreeGrafter"/>
</dbReference>
<evidence type="ECO:0000313" key="12">
    <source>
        <dbReference type="Proteomes" id="UP000548423"/>
    </source>
</evidence>
<dbReference type="UniPathway" id="UPA00094"/>
<dbReference type="NCBIfam" id="TIGR00517">
    <property type="entry name" value="acyl_carrier"/>
    <property type="match status" value="1"/>
</dbReference>
<dbReference type="InterPro" id="IPR003231">
    <property type="entry name" value="ACP"/>
</dbReference>
<feature type="domain" description="Carrier" evidence="10">
    <location>
        <begin position="1"/>
        <end position="76"/>
    </location>
</feature>
<evidence type="ECO:0000256" key="5">
    <source>
        <dbReference type="ARBA" id="ARBA00023098"/>
    </source>
</evidence>
<reference evidence="12" key="1">
    <citation type="submission" date="2020-07" db="EMBL/GenBank/DDBJ databases">
        <authorList>
            <person name="Partida-Martinez L."/>
            <person name="Huntemann M."/>
            <person name="Clum A."/>
            <person name="Wang J."/>
            <person name="Palaniappan K."/>
            <person name="Ritter S."/>
            <person name="Chen I.-M."/>
            <person name="Stamatis D."/>
            <person name="Reddy T."/>
            <person name="O'Malley R."/>
            <person name="Daum C."/>
            <person name="Shapiro N."/>
            <person name="Ivanova N."/>
            <person name="Kyrpides N."/>
            <person name="Woyke T."/>
        </authorList>
    </citation>
    <scope>NUCLEOTIDE SEQUENCE [LARGE SCALE GENOMIC DNA]</scope>
    <source>
        <strain evidence="12">AT2.8</strain>
    </source>
</reference>
<dbReference type="SUPFAM" id="SSF47336">
    <property type="entry name" value="ACP-like"/>
    <property type="match status" value="1"/>
</dbReference>
<dbReference type="PROSITE" id="PS50075">
    <property type="entry name" value="CARRIER"/>
    <property type="match status" value="1"/>
</dbReference>
<dbReference type="NCBIfam" id="NF002148">
    <property type="entry name" value="PRK00982.1-2"/>
    <property type="match status" value="1"/>
</dbReference>
<dbReference type="GO" id="GO:0016020">
    <property type="term" value="C:membrane"/>
    <property type="evidence" value="ECO:0007669"/>
    <property type="project" value="GOC"/>
</dbReference>
<comment type="PTM">
    <text evidence="7">4'-phosphopantetheine is transferred from CoA to a specific serine of apo-ACP by AcpS. This modification is essential for activity because fatty acids are bound in thioester linkage to the sulfhydryl of the prosthetic group.</text>
</comment>
<dbReference type="NCBIfam" id="NF002150">
    <property type="entry name" value="PRK00982.1-4"/>
    <property type="match status" value="1"/>
</dbReference>
<evidence type="ECO:0000256" key="4">
    <source>
        <dbReference type="ARBA" id="ARBA00022832"/>
    </source>
</evidence>
<keyword evidence="1 7" id="KW-0596">Phosphopantetheine</keyword>
<dbReference type="EMBL" id="JACCBX010000008">
    <property type="protein sequence ID" value="NYE07179.1"/>
    <property type="molecule type" value="Genomic_DNA"/>
</dbReference>
<keyword evidence="6 7" id="KW-0275">Fatty acid biosynthesis</keyword>
<dbReference type="Proteomes" id="UP000548423">
    <property type="component" value="Unassembled WGS sequence"/>
</dbReference>
<reference evidence="12" key="2">
    <citation type="submission" date="2020-08" db="EMBL/GenBank/DDBJ databases">
        <title>The Agave Microbiome: Exploring the role of microbial communities in plant adaptations to desert environments.</title>
        <authorList>
            <person name="Partida-Martinez L.P."/>
        </authorList>
    </citation>
    <scope>NUCLEOTIDE SEQUENCE [LARGE SCALE GENOMIC DNA]</scope>
    <source>
        <strain evidence="12">AT2.8</strain>
    </source>
</reference>
<gene>
    <name evidence="7" type="primary">acpP</name>
    <name evidence="11" type="ORF">F4694_003964</name>
</gene>
<evidence type="ECO:0000256" key="3">
    <source>
        <dbReference type="ARBA" id="ARBA00022553"/>
    </source>
</evidence>
<comment type="caution">
    <text evidence="11">The sequence shown here is derived from an EMBL/GenBank/DDBJ whole genome shotgun (WGS) entry which is preliminary data.</text>
</comment>
<keyword evidence="5 7" id="KW-0443">Lipid metabolism</keyword>
<name>A0A852TGC8_9BACI</name>
<dbReference type="HAMAP" id="MF_01217">
    <property type="entry name" value="Acyl_carrier"/>
    <property type="match status" value="1"/>
</dbReference>
<keyword evidence="4 7" id="KW-0276">Fatty acid metabolism</keyword>
<evidence type="ECO:0000256" key="1">
    <source>
        <dbReference type="ARBA" id="ARBA00022450"/>
    </source>
</evidence>
<accession>A0A852TGC8</accession>
<dbReference type="GO" id="GO:0005829">
    <property type="term" value="C:cytosol"/>
    <property type="evidence" value="ECO:0007669"/>
    <property type="project" value="TreeGrafter"/>
</dbReference>
<comment type="subcellular location">
    <subcellularLocation>
        <location evidence="7">Cytoplasm</location>
    </subcellularLocation>
</comment>
<comment type="similarity">
    <text evidence="7">Belongs to the acyl carrier protein (ACP) family.</text>
</comment>
<dbReference type="Pfam" id="PF00550">
    <property type="entry name" value="PP-binding"/>
    <property type="match status" value="1"/>
</dbReference>
<dbReference type="InterPro" id="IPR036736">
    <property type="entry name" value="ACP-like_sf"/>
</dbReference>